<gene>
    <name evidence="1" type="ORF">KGMB01110_25080</name>
</gene>
<proteinExistence type="predicted"/>
<keyword evidence="2" id="KW-1185">Reference proteome</keyword>
<reference evidence="2" key="1">
    <citation type="submission" date="2018-09" db="EMBL/GenBank/DDBJ databases">
        <title>Draft Genome Sequence of Mediterraneibacter sp. KCTC 15684.</title>
        <authorList>
            <person name="Kim J.S."/>
            <person name="Han K.I."/>
            <person name="Suh M.K."/>
            <person name="Lee K.C."/>
            <person name="Eom M.K."/>
            <person name="Lee J.H."/>
            <person name="Park S.H."/>
            <person name="Kang S.W."/>
            <person name="Park J.E."/>
            <person name="Oh B.S."/>
            <person name="Yu S.Y."/>
            <person name="Choi S.H."/>
            <person name="Lee D.H."/>
            <person name="Yoon H."/>
            <person name="Kim B."/>
            <person name="Yang S.J."/>
            <person name="Lee J.S."/>
        </authorList>
    </citation>
    <scope>NUCLEOTIDE SEQUENCE [LARGE SCALE GENOMIC DNA]</scope>
    <source>
        <strain evidence="2">KCTC 15684</strain>
    </source>
</reference>
<comment type="caution">
    <text evidence="1">The sequence shown here is derived from an EMBL/GenBank/DDBJ whole genome shotgun (WGS) entry which is preliminary data.</text>
</comment>
<dbReference type="EMBL" id="BHGK01000001">
    <property type="protein sequence ID" value="GCA68072.1"/>
    <property type="molecule type" value="Genomic_DNA"/>
</dbReference>
<evidence type="ECO:0000313" key="2">
    <source>
        <dbReference type="Proteomes" id="UP000265643"/>
    </source>
</evidence>
<organism evidence="1 2">
    <name type="scientific">Mediterraneibacter butyricigenes</name>
    <dbReference type="NCBI Taxonomy" id="2316025"/>
    <lineage>
        <taxon>Bacteria</taxon>
        <taxon>Bacillati</taxon>
        <taxon>Bacillota</taxon>
        <taxon>Clostridia</taxon>
        <taxon>Lachnospirales</taxon>
        <taxon>Lachnospiraceae</taxon>
        <taxon>Mediterraneibacter</taxon>
    </lineage>
</organism>
<evidence type="ECO:0000313" key="1">
    <source>
        <dbReference type="EMBL" id="GCA68072.1"/>
    </source>
</evidence>
<dbReference type="AlphaFoldDB" id="A0A391PLZ2"/>
<dbReference type="RefSeq" id="WP_119298718.1">
    <property type="nucleotide sequence ID" value="NZ_BHGK01000001.1"/>
</dbReference>
<dbReference type="Proteomes" id="UP000265643">
    <property type="component" value="Unassembled WGS sequence"/>
</dbReference>
<name>A0A391PLZ2_9FIRM</name>
<protein>
    <submittedName>
        <fullName evidence="1">Uncharacterized protein</fullName>
    </submittedName>
</protein>
<accession>A0A391PLZ2</accession>
<sequence length="62" mass="6926">MTASTLINLIGTFELHSVGHRTLEGAMIASFGLDWETVSEYREVASYVSQCMSYDAVTGEWY</sequence>